<evidence type="ECO:0000313" key="4">
    <source>
        <dbReference type="Proteomes" id="UP000626092"/>
    </source>
</evidence>
<evidence type="ECO:0008006" key="5">
    <source>
        <dbReference type="Google" id="ProtNLM"/>
    </source>
</evidence>
<dbReference type="AlphaFoldDB" id="A0A834HHC5"/>
<dbReference type="InterPro" id="IPR055290">
    <property type="entry name" value="At3g26010-like"/>
</dbReference>
<gene>
    <name evidence="3" type="ORF">RHSIM_Rhsim01G0017000</name>
</gene>
<dbReference type="Proteomes" id="UP000626092">
    <property type="component" value="Unassembled WGS sequence"/>
</dbReference>
<organism evidence="3 4">
    <name type="scientific">Rhododendron simsii</name>
    <name type="common">Sims's rhododendron</name>
    <dbReference type="NCBI Taxonomy" id="118357"/>
    <lineage>
        <taxon>Eukaryota</taxon>
        <taxon>Viridiplantae</taxon>
        <taxon>Streptophyta</taxon>
        <taxon>Embryophyta</taxon>
        <taxon>Tracheophyta</taxon>
        <taxon>Spermatophyta</taxon>
        <taxon>Magnoliopsida</taxon>
        <taxon>eudicotyledons</taxon>
        <taxon>Gunneridae</taxon>
        <taxon>Pentapetalae</taxon>
        <taxon>asterids</taxon>
        <taxon>Ericales</taxon>
        <taxon>Ericaceae</taxon>
        <taxon>Ericoideae</taxon>
        <taxon>Rhodoreae</taxon>
        <taxon>Rhododendron</taxon>
    </lineage>
</organism>
<dbReference type="InterPro" id="IPR013187">
    <property type="entry name" value="F-box-assoc_dom_typ3"/>
</dbReference>
<dbReference type="SUPFAM" id="SSF81383">
    <property type="entry name" value="F-box domain"/>
    <property type="match status" value="1"/>
</dbReference>
<proteinExistence type="predicted"/>
<feature type="domain" description="F-box" evidence="1">
    <location>
        <begin position="30"/>
        <end position="62"/>
    </location>
</feature>
<reference evidence="3" key="1">
    <citation type="submission" date="2019-11" db="EMBL/GenBank/DDBJ databases">
        <authorList>
            <person name="Liu Y."/>
            <person name="Hou J."/>
            <person name="Li T.-Q."/>
            <person name="Guan C.-H."/>
            <person name="Wu X."/>
            <person name="Wu H.-Z."/>
            <person name="Ling F."/>
            <person name="Zhang R."/>
            <person name="Shi X.-G."/>
            <person name="Ren J.-P."/>
            <person name="Chen E.-F."/>
            <person name="Sun J.-M."/>
        </authorList>
    </citation>
    <scope>NUCLEOTIDE SEQUENCE</scope>
    <source>
        <strain evidence="3">Adult_tree_wgs_1</strain>
        <tissue evidence="3">Leaves</tissue>
    </source>
</reference>
<comment type="caution">
    <text evidence="3">The sequence shown here is derived from an EMBL/GenBank/DDBJ whole genome shotgun (WGS) entry which is preliminary data.</text>
</comment>
<dbReference type="NCBIfam" id="TIGR01640">
    <property type="entry name" value="F_box_assoc_1"/>
    <property type="match status" value="1"/>
</dbReference>
<evidence type="ECO:0000313" key="3">
    <source>
        <dbReference type="EMBL" id="KAF7153227.1"/>
    </source>
</evidence>
<dbReference type="InterPro" id="IPR017451">
    <property type="entry name" value="F-box-assoc_interact_dom"/>
</dbReference>
<dbReference type="InterPro" id="IPR036047">
    <property type="entry name" value="F-box-like_dom_sf"/>
</dbReference>
<name>A0A834HHC5_RHOSS</name>
<dbReference type="PANTHER" id="PTHR35546">
    <property type="entry name" value="F-BOX PROTEIN INTERACTION DOMAIN PROTEIN-RELATED"/>
    <property type="match status" value="1"/>
</dbReference>
<dbReference type="InterPro" id="IPR001810">
    <property type="entry name" value="F-box_dom"/>
</dbReference>
<protein>
    <recommendedName>
        <fullName evidence="5">F-box domain-containing protein</fullName>
    </recommendedName>
</protein>
<feature type="domain" description="F-box associated beta-propeller type 3" evidence="2">
    <location>
        <begin position="111"/>
        <end position="284"/>
    </location>
</feature>
<dbReference type="EMBL" id="WJXA01000001">
    <property type="protein sequence ID" value="KAF7153227.1"/>
    <property type="molecule type" value="Genomic_DNA"/>
</dbReference>
<evidence type="ECO:0000259" key="1">
    <source>
        <dbReference type="Pfam" id="PF00646"/>
    </source>
</evidence>
<sequence>MAEKSTGALPGSTPSGISPSGQAIAYGVNLLTEILLRLPAKTLIDFKSVSKHWLSLISHPQFASNHSTRNPTPSISGFYFYSDGRLSSVSLHGRRNLPSVSFLDGLEGKNFPATIHSCNGLLLFNTPYVDRNGYLLPLYIVCNPTTNKHTVLPKTGFSSRLASRRRGPYLAFDPSKSPHYKVVVVSLYRTQSFEIDVYSSETRSWKNIEIDVHSLGTRDWINIFFPGKTSCSRGVFWNGALHWLGSNNSLLKFDVDAEKMLTFPLPQRPTLLPRNNISYLGECGGGLILVRTNLLSIEICRILELEGDNIHWIENYRVDLRTIVAAFLEIENDFKYSVLCVFEGEEKGDYSLVLAIPGKVISYNLNCNKFDELCDLVPGELIDHGENGFAYPFVETLSPVNVVIAMVSFGMGAIHWVSDENGPLRFDINAGEFRSCYPLECRILELDNNYSGWIVKCRINPRPWFSEFPEMGRKNSFDRLKVLCVMEGDNEKGEIVNFAFNSYADPFVETLFPV</sequence>
<accession>A0A834HHC5</accession>
<dbReference type="OrthoDB" id="605328at2759"/>
<dbReference type="Pfam" id="PF00646">
    <property type="entry name" value="F-box"/>
    <property type="match status" value="1"/>
</dbReference>
<dbReference type="PANTHER" id="PTHR35546:SF115">
    <property type="entry name" value="F-BOX DOMAIN-CONTAINING PROTEIN"/>
    <property type="match status" value="1"/>
</dbReference>
<dbReference type="Pfam" id="PF08268">
    <property type="entry name" value="FBA_3"/>
    <property type="match status" value="1"/>
</dbReference>
<evidence type="ECO:0000259" key="2">
    <source>
        <dbReference type="Pfam" id="PF08268"/>
    </source>
</evidence>
<keyword evidence="4" id="KW-1185">Reference proteome</keyword>